<evidence type="ECO:0000313" key="6">
    <source>
        <dbReference type="EMBL" id="SED66098.1"/>
    </source>
</evidence>
<feature type="domain" description="Tyrosine specific protein phosphatases" evidence="5">
    <location>
        <begin position="101"/>
        <end position="169"/>
    </location>
</feature>
<evidence type="ECO:0000256" key="2">
    <source>
        <dbReference type="ARBA" id="ARBA00022801"/>
    </source>
</evidence>
<dbReference type="PROSITE" id="PS00383">
    <property type="entry name" value="TYR_PHOSPHATASE_1"/>
    <property type="match status" value="1"/>
</dbReference>
<evidence type="ECO:0000313" key="7">
    <source>
        <dbReference type="Proteomes" id="UP000183561"/>
    </source>
</evidence>
<dbReference type="InterPro" id="IPR029021">
    <property type="entry name" value="Prot-tyrosine_phosphatase-like"/>
</dbReference>
<dbReference type="SUPFAM" id="SSF56300">
    <property type="entry name" value="Metallo-dependent phosphatases"/>
    <property type="match status" value="1"/>
</dbReference>
<dbReference type="InterPro" id="IPR050884">
    <property type="entry name" value="CNP_phosphodiesterase-III"/>
</dbReference>
<dbReference type="Proteomes" id="UP000183561">
    <property type="component" value="Unassembled WGS sequence"/>
</dbReference>
<dbReference type="AlphaFoldDB" id="A0A1H5CI29"/>
<dbReference type="GO" id="GO:0046872">
    <property type="term" value="F:metal ion binding"/>
    <property type="evidence" value="ECO:0007669"/>
    <property type="project" value="UniProtKB-KW"/>
</dbReference>
<dbReference type="InterPro" id="IPR004843">
    <property type="entry name" value="Calcineurin-like_PHP"/>
</dbReference>
<keyword evidence="3" id="KW-0408">Iron</keyword>
<dbReference type="GO" id="GO:0004721">
    <property type="term" value="F:phosphoprotein phosphatase activity"/>
    <property type="evidence" value="ECO:0007669"/>
    <property type="project" value="InterPro"/>
</dbReference>
<dbReference type="Gene3D" id="3.90.190.10">
    <property type="entry name" value="Protein tyrosine phosphatase superfamily"/>
    <property type="match status" value="1"/>
</dbReference>
<dbReference type="PROSITE" id="PS50056">
    <property type="entry name" value="TYR_PHOSPHATASE_2"/>
    <property type="match status" value="1"/>
</dbReference>
<organism evidence="6 7">
    <name type="scientific">Rhodococcus koreensis</name>
    <dbReference type="NCBI Taxonomy" id="99653"/>
    <lineage>
        <taxon>Bacteria</taxon>
        <taxon>Bacillati</taxon>
        <taxon>Actinomycetota</taxon>
        <taxon>Actinomycetes</taxon>
        <taxon>Mycobacteriales</taxon>
        <taxon>Nocardiaceae</taxon>
        <taxon>Rhodococcus</taxon>
    </lineage>
</organism>
<gene>
    <name evidence="6" type="ORF">SAMN04490239_9190</name>
</gene>
<keyword evidence="2" id="KW-0378">Hydrolase</keyword>
<dbReference type="PANTHER" id="PTHR42988">
    <property type="entry name" value="PHOSPHOHYDROLASE"/>
    <property type="match status" value="1"/>
</dbReference>
<dbReference type="Pfam" id="PF00149">
    <property type="entry name" value="Metallophos"/>
    <property type="match status" value="1"/>
</dbReference>
<dbReference type="InterPro" id="IPR042283">
    <property type="entry name" value="GpdQ_catalytic"/>
</dbReference>
<sequence length="490" mass="52186">MESMEVAGTFNMRAVAGPGLMPHTLFRSAALDHLHTEGRDMLCAYGIRTVIDLRDATERATADTTGDWTVAHHPLYDPRTGPPQAGDIAHVYQSLLDDRGGALVEALRALACSPAPVLVHCTAGKDRTGLLVALALAEVGVPDAVILDDYARSGTQVRPHREEAVRRLLTELALDSAEHARALELHLDSPPSVLAGALTHVRSRHGTMTNYLRAQGFTDNDLAALRTRLLDATTLTVLHLSDVHASASAPLHSRVDGIARVRRVADRVESSTLRPDVVVVTGDLSHHRDGSSYPALASVFDELRGRLRCPVVVVPGNHDEPRRFAAVFGRNPVEHVHGFRVIGLDTAAGSVSREDLDLLRSELRSPAPNGTVLALHHPPVPSPAATLAGRELAAPEELAAALADSDVVAILAGHFHHPMSGVFAGIPVWVGGSLAYLQDTGTPADTVIGFDAPMYSIVRCSRHGVSALPIPLHTPDVLFRSNPTLTAAAS</sequence>
<name>A0A1H5CI29_9NOCA</name>
<dbReference type="Gene3D" id="3.60.21.40">
    <property type="entry name" value="GpdQ, catalytic alpha/beta sandwich domain"/>
    <property type="match status" value="1"/>
</dbReference>
<comment type="similarity">
    <text evidence="4">Belongs to the cyclic nucleotide phosphodiesterase class-III family.</text>
</comment>
<proteinExistence type="inferred from homology"/>
<keyword evidence="7" id="KW-1185">Reference proteome</keyword>
<dbReference type="InterPro" id="IPR042281">
    <property type="entry name" value="GpdQ_beta-strand"/>
</dbReference>
<evidence type="ECO:0000256" key="3">
    <source>
        <dbReference type="ARBA" id="ARBA00023004"/>
    </source>
</evidence>
<dbReference type="SUPFAM" id="SSF52799">
    <property type="entry name" value="(Phosphotyrosine protein) phosphatases II"/>
    <property type="match status" value="1"/>
</dbReference>
<evidence type="ECO:0000259" key="5">
    <source>
        <dbReference type="PROSITE" id="PS50056"/>
    </source>
</evidence>
<dbReference type="PANTHER" id="PTHR42988:SF2">
    <property type="entry name" value="CYCLIC NUCLEOTIDE PHOSPHODIESTERASE CBUA0032-RELATED"/>
    <property type="match status" value="1"/>
</dbReference>
<dbReference type="InterPro" id="IPR026893">
    <property type="entry name" value="Tyr/Ser_Pase_IphP-type"/>
</dbReference>
<dbReference type="Gene3D" id="3.30.750.180">
    <property type="entry name" value="GpdQ, beta-strand dimerisation domain"/>
    <property type="match status" value="1"/>
</dbReference>
<keyword evidence="1" id="KW-0479">Metal-binding</keyword>
<evidence type="ECO:0000256" key="1">
    <source>
        <dbReference type="ARBA" id="ARBA00022723"/>
    </source>
</evidence>
<dbReference type="InterPro" id="IPR016130">
    <property type="entry name" value="Tyr_Pase_AS"/>
</dbReference>
<dbReference type="Pfam" id="PF13350">
    <property type="entry name" value="Y_phosphatase3"/>
    <property type="match status" value="1"/>
</dbReference>
<reference evidence="7" key="1">
    <citation type="submission" date="2016-10" db="EMBL/GenBank/DDBJ databases">
        <authorList>
            <person name="Varghese N."/>
            <person name="Submissions S."/>
        </authorList>
    </citation>
    <scope>NUCLEOTIDE SEQUENCE [LARGE SCALE GENOMIC DNA]</scope>
    <source>
        <strain evidence="7">DSM 44498</strain>
    </source>
</reference>
<evidence type="ECO:0000256" key="4">
    <source>
        <dbReference type="ARBA" id="ARBA00025742"/>
    </source>
</evidence>
<dbReference type="OrthoDB" id="5241795at2"/>
<dbReference type="InterPro" id="IPR029052">
    <property type="entry name" value="Metallo-depent_PP-like"/>
</dbReference>
<protein>
    <submittedName>
        <fullName evidence="6">Protein tyrosine/serine phosphatase</fullName>
    </submittedName>
</protein>
<accession>A0A1H5CI29</accession>
<dbReference type="InterPro" id="IPR000387">
    <property type="entry name" value="Tyr_Pase_dom"/>
</dbReference>
<dbReference type="EMBL" id="FNSV01000005">
    <property type="protein sequence ID" value="SED66098.1"/>
    <property type="molecule type" value="Genomic_DNA"/>
</dbReference>